<dbReference type="InterPro" id="IPR002123">
    <property type="entry name" value="Plipid/glycerol_acylTrfase"/>
</dbReference>
<organism evidence="7">
    <name type="scientific">Proboscia inermis</name>
    <dbReference type="NCBI Taxonomy" id="420281"/>
    <lineage>
        <taxon>Eukaryota</taxon>
        <taxon>Sar</taxon>
        <taxon>Stramenopiles</taxon>
        <taxon>Ochrophyta</taxon>
        <taxon>Bacillariophyta</taxon>
        <taxon>Coscinodiscophyceae</taxon>
        <taxon>Rhizosoleniophycidae</taxon>
        <taxon>Rhizosoleniales</taxon>
        <taxon>Rhizosoleniaceae</taxon>
        <taxon>Proboscia</taxon>
    </lineage>
</organism>
<keyword evidence="3" id="KW-0808">Transferase</keyword>
<comment type="pathway">
    <text evidence="1">Lipid metabolism.</text>
</comment>
<dbReference type="EMBL" id="HBEL01035640">
    <property type="protein sequence ID" value="CAD8420549.1"/>
    <property type="molecule type" value="Transcribed_RNA"/>
</dbReference>
<dbReference type="PANTHER" id="PTHR10434">
    <property type="entry name" value="1-ACYL-SN-GLYCEROL-3-PHOSPHATE ACYLTRANSFERASE"/>
    <property type="match status" value="1"/>
</dbReference>
<evidence type="ECO:0000256" key="3">
    <source>
        <dbReference type="ARBA" id="ARBA00022679"/>
    </source>
</evidence>
<evidence type="ECO:0000259" key="6">
    <source>
        <dbReference type="SMART" id="SM00563"/>
    </source>
</evidence>
<evidence type="ECO:0000256" key="2">
    <source>
        <dbReference type="ARBA" id="ARBA00022516"/>
    </source>
</evidence>
<keyword evidence="4" id="KW-0443">Lipid metabolism</keyword>
<accession>A0A7S0CE47</accession>
<evidence type="ECO:0000256" key="4">
    <source>
        <dbReference type="ARBA" id="ARBA00023098"/>
    </source>
</evidence>
<reference evidence="7" key="1">
    <citation type="submission" date="2021-01" db="EMBL/GenBank/DDBJ databases">
        <authorList>
            <person name="Corre E."/>
            <person name="Pelletier E."/>
            <person name="Niang G."/>
            <person name="Scheremetjew M."/>
            <person name="Finn R."/>
            <person name="Kale V."/>
            <person name="Holt S."/>
            <person name="Cochrane G."/>
            <person name="Meng A."/>
            <person name="Brown T."/>
            <person name="Cohen L."/>
        </authorList>
    </citation>
    <scope>NUCLEOTIDE SEQUENCE</scope>
    <source>
        <strain evidence="7">CCAP1064/1</strain>
    </source>
</reference>
<feature type="domain" description="Phospholipid/glycerol acyltransferase" evidence="6">
    <location>
        <begin position="8"/>
        <end position="110"/>
    </location>
</feature>
<dbReference type="AlphaFoldDB" id="A0A7S0CE47"/>
<protein>
    <recommendedName>
        <fullName evidence="6">Phospholipid/glycerol acyltransferase domain-containing protein</fullName>
    </recommendedName>
</protein>
<name>A0A7S0CE47_9STRA</name>
<sequence>MAPRLDIPFVVLAMGWRNYKMVAKKELLKVPILSKSISVGGHITIDRSNRASQLATFKKGISWLEQGACLVTFPEGTRSKTGRMGPFKKGAFKMAQRVKSPIIPLSIKYAHLINPPDTVFPWRPGQSIPIEIIIGKPIETEGKSDDELVEQVVAEMVNNLPDCQKPLVGTPISS</sequence>
<dbReference type="GO" id="GO:0006654">
    <property type="term" value="P:phosphatidic acid biosynthetic process"/>
    <property type="evidence" value="ECO:0007669"/>
    <property type="project" value="TreeGrafter"/>
</dbReference>
<keyword evidence="2" id="KW-0444">Lipid biosynthesis</keyword>
<dbReference type="CDD" id="cd07989">
    <property type="entry name" value="LPLAT_AGPAT-like"/>
    <property type="match status" value="1"/>
</dbReference>
<dbReference type="SMART" id="SM00563">
    <property type="entry name" value="PlsC"/>
    <property type="match status" value="1"/>
</dbReference>
<evidence type="ECO:0000313" key="7">
    <source>
        <dbReference type="EMBL" id="CAD8420549.1"/>
    </source>
</evidence>
<evidence type="ECO:0000256" key="1">
    <source>
        <dbReference type="ARBA" id="ARBA00005189"/>
    </source>
</evidence>
<dbReference type="Pfam" id="PF01553">
    <property type="entry name" value="Acyltransferase"/>
    <property type="match status" value="1"/>
</dbReference>
<dbReference type="SUPFAM" id="SSF69593">
    <property type="entry name" value="Glycerol-3-phosphate (1)-acyltransferase"/>
    <property type="match status" value="1"/>
</dbReference>
<dbReference type="PANTHER" id="PTHR10434:SF64">
    <property type="entry name" value="1-ACYL-SN-GLYCEROL-3-PHOSPHATE ACYLTRANSFERASE-RELATED"/>
    <property type="match status" value="1"/>
</dbReference>
<dbReference type="GO" id="GO:0003841">
    <property type="term" value="F:1-acylglycerol-3-phosphate O-acyltransferase activity"/>
    <property type="evidence" value="ECO:0007669"/>
    <property type="project" value="TreeGrafter"/>
</dbReference>
<keyword evidence="5" id="KW-0012">Acyltransferase</keyword>
<proteinExistence type="predicted"/>
<evidence type="ECO:0000256" key="5">
    <source>
        <dbReference type="ARBA" id="ARBA00023315"/>
    </source>
</evidence>
<gene>
    <name evidence="7" type="ORF">PINE0816_LOCUS16700</name>
</gene>